<sequence length="131" mass="14889">MELESQKVTVQKSQEELFQFLTNVENYEKIMPDSKEKFEVKSQDTFAFALKGMPEIELQIKETREPEFIVLGSTSDKFNFSLDVVVEPAGENQSHAQLFFHGKFNAMMAMMVKGPLKKFISALADNTANLS</sequence>
<evidence type="ECO:0000313" key="2">
    <source>
        <dbReference type="Proteomes" id="UP001597100"/>
    </source>
</evidence>
<name>A0ABW3IER4_9FLAO</name>
<dbReference type="RefSeq" id="WP_380737528.1">
    <property type="nucleotide sequence ID" value="NZ_JBHTJP010000032.1"/>
</dbReference>
<comment type="caution">
    <text evidence="1">The sequence shown here is derived from an EMBL/GenBank/DDBJ whole genome shotgun (WGS) entry which is preliminary data.</text>
</comment>
<dbReference type="InterPro" id="IPR023393">
    <property type="entry name" value="START-like_dom_sf"/>
</dbReference>
<dbReference type="Gene3D" id="3.30.530.20">
    <property type="match status" value="1"/>
</dbReference>
<proteinExistence type="predicted"/>
<reference evidence="2" key="1">
    <citation type="journal article" date="2019" name="Int. J. Syst. Evol. Microbiol.">
        <title>The Global Catalogue of Microorganisms (GCM) 10K type strain sequencing project: providing services to taxonomists for standard genome sequencing and annotation.</title>
        <authorList>
            <consortium name="The Broad Institute Genomics Platform"/>
            <consortium name="The Broad Institute Genome Sequencing Center for Infectious Disease"/>
            <person name="Wu L."/>
            <person name="Ma J."/>
        </authorList>
    </citation>
    <scope>NUCLEOTIDE SEQUENCE [LARGE SCALE GENOMIC DNA]</scope>
    <source>
        <strain evidence="2">CCUG 60898</strain>
    </source>
</reference>
<dbReference type="EMBL" id="JBHTJP010000032">
    <property type="protein sequence ID" value="MFD0976315.1"/>
    <property type="molecule type" value="Genomic_DNA"/>
</dbReference>
<accession>A0ABW3IER4</accession>
<dbReference type="Proteomes" id="UP001597100">
    <property type="component" value="Unassembled WGS sequence"/>
</dbReference>
<keyword evidence="2" id="KW-1185">Reference proteome</keyword>
<gene>
    <name evidence="1" type="ORF">ACFQ1G_05890</name>
</gene>
<protein>
    <submittedName>
        <fullName evidence="1">SRPBCC family protein</fullName>
    </submittedName>
</protein>
<dbReference type="SUPFAM" id="SSF55961">
    <property type="entry name" value="Bet v1-like"/>
    <property type="match status" value="1"/>
</dbReference>
<evidence type="ECO:0000313" key="1">
    <source>
        <dbReference type="EMBL" id="MFD0976315.1"/>
    </source>
</evidence>
<organism evidence="1 2">
    <name type="scientific">Salinimicrobium gaetbulicola</name>
    <dbReference type="NCBI Taxonomy" id="999702"/>
    <lineage>
        <taxon>Bacteria</taxon>
        <taxon>Pseudomonadati</taxon>
        <taxon>Bacteroidota</taxon>
        <taxon>Flavobacteriia</taxon>
        <taxon>Flavobacteriales</taxon>
        <taxon>Flavobacteriaceae</taxon>
        <taxon>Salinimicrobium</taxon>
    </lineage>
</organism>